<dbReference type="InterPro" id="IPR013094">
    <property type="entry name" value="AB_hydrolase_3"/>
</dbReference>
<dbReference type="PROSITE" id="PS01174">
    <property type="entry name" value="LIPASE_GDXG_SER"/>
    <property type="match status" value="1"/>
</dbReference>
<reference evidence="6" key="1">
    <citation type="submission" date="2016-02" db="EMBL/GenBank/DDBJ databases">
        <title>Draft genome sequence of Microdochium bolleyi, a fungal endophyte of beachgrass.</title>
        <authorList>
            <consortium name="DOE Joint Genome Institute"/>
            <person name="David A.S."/>
            <person name="May G."/>
            <person name="Haridas S."/>
            <person name="Lim J."/>
            <person name="Wang M."/>
            <person name="Labutti K."/>
            <person name="Lipzen A."/>
            <person name="Barry K."/>
            <person name="Grigoriev I.V."/>
        </authorList>
    </citation>
    <scope>NUCLEOTIDE SEQUENCE [LARGE SCALE GENOMIC DNA]</scope>
    <source>
        <strain evidence="6">J235TASD1</strain>
    </source>
</reference>
<gene>
    <name evidence="5" type="ORF">Micbo1qcDRAFT_31670</name>
</gene>
<feature type="active site" evidence="3">
    <location>
        <position position="218"/>
    </location>
</feature>
<name>A0A136JGK0_9PEZI</name>
<comment type="similarity">
    <text evidence="1">Belongs to the 'GDXG' lipolytic enzyme family.</text>
</comment>
<dbReference type="PANTHER" id="PTHR48081:SF8">
    <property type="entry name" value="ALPHA_BETA HYDROLASE FOLD-3 DOMAIN-CONTAINING PROTEIN-RELATED"/>
    <property type="match status" value="1"/>
</dbReference>
<organism evidence="5 6">
    <name type="scientific">Microdochium bolleyi</name>
    <dbReference type="NCBI Taxonomy" id="196109"/>
    <lineage>
        <taxon>Eukaryota</taxon>
        <taxon>Fungi</taxon>
        <taxon>Dikarya</taxon>
        <taxon>Ascomycota</taxon>
        <taxon>Pezizomycotina</taxon>
        <taxon>Sordariomycetes</taxon>
        <taxon>Xylariomycetidae</taxon>
        <taxon>Xylariales</taxon>
        <taxon>Microdochiaceae</taxon>
        <taxon>Microdochium</taxon>
    </lineage>
</organism>
<dbReference type="PANTHER" id="PTHR48081">
    <property type="entry name" value="AB HYDROLASE SUPERFAMILY PROTEIN C4A8.06C"/>
    <property type="match status" value="1"/>
</dbReference>
<protein>
    <submittedName>
        <fullName evidence="5">Alpha/beta hydrolase fold-3 domain-containing protein</fullName>
    </submittedName>
</protein>
<proteinExistence type="inferred from homology"/>
<dbReference type="InterPro" id="IPR033140">
    <property type="entry name" value="Lipase_GDXG_put_SER_AS"/>
</dbReference>
<dbReference type="Gene3D" id="3.40.50.1820">
    <property type="entry name" value="alpha/beta hydrolase"/>
    <property type="match status" value="1"/>
</dbReference>
<dbReference type="InterPro" id="IPR050300">
    <property type="entry name" value="GDXG_lipolytic_enzyme"/>
</dbReference>
<accession>A0A136JGK0</accession>
<sequence length="394" mass="42677">MAPVHSRPWLSYPPLSILYRFYNLVHFTAKLPFLLVLFGISRRARPHPSWSVQTSIVVRLIHAIIDGEARTESPVPLSLEPGSEGDRWKLCEPYPNSLYAGPLAAVPQVRPAKVGGTWFPNLQAATAKPTTAVVVYHIHGGAFTIGDGRTEQIGFGAKTILNHSGGSVDAVFSLQYRLSSRPGSHPFPAALQDVLTGYLYLTRTLSIPAGNIVISGDSAGGNLAIAFLRYLTNHGDGTGVPYPRAALLFSPWISPVDNTTPRGDLSVTTNPNYTTDYLPPSFIRWGALTYTTHVPATDPYITARGHPFALPVPTFVTYGSLELLEIDGTAWVKEMQAAFPEENGSGGKGKMTVYYEPDAPHDTLLVGERAGLQDSFRKVVQEAAVVIREAASKA</sequence>
<dbReference type="EMBL" id="KQ964246">
    <property type="protein sequence ID" value="KXJ96236.1"/>
    <property type="molecule type" value="Genomic_DNA"/>
</dbReference>
<keyword evidence="2 5" id="KW-0378">Hydrolase</keyword>
<evidence type="ECO:0000256" key="2">
    <source>
        <dbReference type="ARBA" id="ARBA00022801"/>
    </source>
</evidence>
<dbReference type="Pfam" id="PF07859">
    <property type="entry name" value="Abhydrolase_3"/>
    <property type="match status" value="1"/>
</dbReference>
<keyword evidence="6" id="KW-1185">Reference proteome</keyword>
<evidence type="ECO:0000313" key="5">
    <source>
        <dbReference type="EMBL" id="KXJ96236.1"/>
    </source>
</evidence>
<evidence type="ECO:0000256" key="3">
    <source>
        <dbReference type="PROSITE-ProRule" id="PRU10038"/>
    </source>
</evidence>
<dbReference type="Proteomes" id="UP000070501">
    <property type="component" value="Unassembled WGS sequence"/>
</dbReference>
<dbReference type="InterPro" id="IPR029058">
    <property type="entry name" value="AB_hydrolase_fold"/>
</dbReference>
<dbReference type="GO" id="GO:0016787">
    <property type="term" value="F:hydrolase activity"/>
    <property type="evidence" value="ECO:0007669"/>
    <property type="project" value="UniProtKB-KW"/>
</dbReference>
<dbReference type="STRING" id="196109.A0A136JGK0"/>
<evidence type="ECO:0000259" key="4">
    <source>
        <dbReference type="Pfam" id="PF07859"/>
    </source>
</evidence>
<evidence type="ECO:0000313" key="6">
    <source>
        <dbReference type="Proteomes" id="UP000070501"/>
    </source>
</evidence>
<evidence type="ECO:0000256" key="1">
    <source>
        <dbReference type="ARBA" id="ARBA00010515"/>
    </source>
</evidence>
<dbReference type="InParanoid" id="A0A136JGK0"/>
<dbReference type="OrthoDB" id="2152029at2759"/>
<feature type="domain" description="Alpha/beta hydrolase fold-3" evidence="4">
    <location>
        <begin position="136"/>
        <end position="338"/>
    </location>
</feature>
<dbReference type="SUPFAM" id="SSF53474">
    <property type="entry name" value="alpha/beta-Hydrolases"/>
    <property type="match status" value="1"/>
</dbReference>
<dbReference type="AlphaFoldDB" id="A0A136JGK0"/>